<accession>A0A365PT30</accession>
<dbReference type="AlphaFoldDB" id="A0A365PT30"/>
<evidence type="ECO:0000313" key="1">
    <source>
        <dbReference type="EMBL" id="RBA56630.1"/>
    </source>
</evidence>
<comment type="caution">
    <text evidence="1">The sequence shown here is derived from an EMBL/GenBank/DDBJ whole genome shotgun (WGS) entry which is preliminary data.</text>
</comment>
<dbReference type="EMBL" id="QNTV01000010">
    <property type="protein sequence ID" value="RBA56630.1"/>
    <property type="molecule type" value="Genomic_DNA"/>
</dbReference>
<protein>
    <submittedName>
        <fullName evidence="1">Uncharacterized protein</fullName>
    </submittedName>
</protein>
<organism evidence="1 2">
    <name type="scientific">Stutzerimonas zhaodongensis</name>
    <dbReference type="NCBI Taxonomy" id="1176257"/>
    <lineage>
        <taxon>Bacteria</taxon>
        <taxon>Pseudomonadati</taxon>
        <taxon>Pseudomonadota</taxon>
        <taxon>Gammaproteobacteria</taxon>
        <taxon>Pseudomonadales</taxon>
        <taxon>Pseudomonadaceae</taxon>
        <taxon>Stutzerimonas</taxon>
    </lineage>
</organism>
<sequence>MNRSIWLPLVNGRIEPVSSVIAEKQMTGVLKVASLAATVFSRTDAGLLRLPQADDLLLLVAESRTDQATSMHYRTVWLRWAYERP</sequence>
<name>A0A365PT30_9GAMM</name>
<evidence type="ECO:0000313" key="2">
    <source>
        <dbReference type="Proteomes" id="UP000252554"/>
    </source>
</evidence>
<gene>
    <name evidence="1" type="ORF">DQ403_14210</name>
</gene>
<reference evidence="1 2" key="1">
    <citation type="submission" date="2018-06" db="EMBL/GenBank/DDBJ databases">
        <title>Whole genome sequencing of four bacterial strains from South Shetland trench revealing bio-synthetic gene clusters.</title>
        <authorList>
            <person name="Abdel-Mageed W.M."/>
            <person name="Lehri B."/>
            <person name="Jarmusch S.A."/>
            <person name="Miranda K."/>
            <person name="Goodfellow M."/>
            <person name="Jaspars M."/>
            <person name="Karlyshev A.V."/>
        </authorList>
    </citation>
    <scope>NUCLEOTIDE SEQUENCE [LARGE SCALE GENOMIC DNA]</scope>
    <source>
        <strain evidence="1 2">SST2</strain>
    </source>
</reference>
<proteinExistence type="predicted"/>
<dbReference type="Proteomes" id="UP000252554">
    <property type="component" value="Unassembled WGS sequence"/>
</dbReference>